<dbReference type="Gene3D" id="3.90.550.10">
    <property type="entry name" value="Spore Coat Polysaccharide Biosynthesis Protein SpsA, Chain A"/>
    <property type="match status" value="1"/>
</dbReference>
<evidence type="ECO:0000256" key="3">
    <source>
        <dbReference type="ARBA" id="ARBA00022842"/>
    </source>
</evidence>
<keyword evidence="6" id="KW-1185">Reference proteome</keyword>
<name>A0ABZ2HFW5_9RHOB</name>
<organism evidence="5 6">
    <name type="scientific">Roseovarius phycicola</name>
    <dbReference type="NCBI Taxonomy" id="3080976"/>
    <lineage>
        <taxon>Bacteria</taxon>
        <taxon>Pseudomonadati</taxon>
        <taxon>Pseudomonadota</taxon>
        <taxon>Alphaproteobacteria</taxon>
        <taxon>Rhodobacterales</taxon>
        <taxon>Roseobacteraceae</taxon>
        <taxon>Roseovarius</taxon>
    </lineage>
</organism>
<evidence type="ECO:0000256" key="2">
    <source>
        <dbReference type="ARBA" id="ARBA00022695"/>
    </source>
</evidence>
<evidence type="ECO:0000313" key="5">
    <source>
        <dbReference type="EMBL" id="WWR46797.1"/>
    </source>
</evidence>
<feature type="domain" description="MobA-like NTP transferase" evidence="4">
    <location>
        <begin position="8"/>
        <end position="131"/>
    </location>
</feature>
<gene>
    <name evidence="5" type="ORF">RZ517_01040</name>
</gene>
<keyword evidence="1" id="KW-0808">Transferase</keyword>
<evidence type="ECO:0000259" key="4">
    <source>
        <dbReference type="Pfam" id="PF12804"/>
    </source>
</evidence>
<proteinExistence type="predicted"/>
<accession>A0ABZ2HFW5</accession>
<dbReference type="EMBL" id="CP146069">
    <property type="protein sequence ID" value="WWR46797.1"/>
    <property type="molecule type" value="Genomic_DNA"/>
</dbReference>
<dbReference type="InterPro" id="IPR025877">
    <property type="entry name" value="MobA-like_NTP_Trfase"/>
</dbReference>
<dbReference type="Proteomes" id="UP001364156">
    <property type="component" value="Chromosome"/>
</dbReference>
<dbReference type="SUPFAM" id="SSF53448">
    <property type="entry name" value="Nucleotide-diphospho-sugar transferases"/>
    <property type="match status" value="1"/>
</dbReference>
<dbReference type="CDD" id="cd06422">
    <property type="entry name" value="NTP_transferase_like_1"/>
    <property type="match status" value="1"/>
</dbReference>
<protein>
    <submittedName>
        <fullName evidence="5">Nucleotidyltransferase family protein</fullName>
    </submittedName>
</protein>
<dbReference type="PANTHER" id="PTHR43584:SF8">
    <property type="entry name" value="N-ACETYLMURAMATE ALPHA-1-PHOSPHATE URIDYLYLTRANSFERASE"/>
    <property type="match status" value="1"/>
</dbReference>
<evidence type="ECO:0000313" key="6">
    <source>
        <dbReference type="Proteomes" id="UP001364156"/>
    </source>
</evidence>
<dbReference type="InterPro" id="IPR029044">
    <property type="entry name" value="Nucleotide-diphossugar_trans"/>
</dbReference>
<dbReference type="RefSeq" id="WP_338549640.1">
    <property type="nucleotide sequence ID" value="NZ_CP146069.1"/>
</dbReference>
<reference evidence="5 6" key="1">
    <citation type="submission" date="2023-10" db="EMBL/GenBank/DDBJ databases">
        <title>Roseovarius strain S88 nov., isolated from a marine algae.</title>
        <authorList>
            <person name="Lee M.W."/>
            <person name="Lee J.K."/>
            <person name="Kim J.M."/>
            <person name="Choi D.G."/>
            <person name="Baek J.H."/>
            <person name="Bayburt H."/>
            <person name="Jung J.J."/>
            <person name="Han D.M."/>
            <person name="Jeon C.O."/>
        </authorList>
    </citation>
    <scope>NUCLEOTIDE SEQUENCE [LARGE SCALE GENOMIC DNA]</scope>
    <source>
        <strain evidence="5 6">S88</strain>
    </source>
</reference>
<keyword evidence="3" id="KW-0460">Magnesium</keyword>
<dbReference type="PANTHER" id="PTHR43584">
    <property type="entry name" value="NUCLEOTIDYL TRANSFERASE"/>
    <property type="match status" value="1"/>
</dbReference>
<dbReference type="InterPro" id="IPR050065">
    <property type="entry name" value="GlmU-like"/>
</dbReference>
<dbReference type="Pfam" id="PF12804">
    <property type="entry name" value="NTP_transf_3"/>
    <property type="match status" value="1"/>
</dbReference>
<sequence length="228" mass="24846">MRPDAVMLFAAGFGTRMRPLTATRPKPLIKVSGRPLIDYALDQVREYDAAQIVCNLHYLAEVLEAHLANTNILLSREEPDILDTGGGLKAALPLLDRDPVFTMNTDAVWRGPNPLTYLADIWNPENMDALLLCVPKANAVGHAGAGDFLIGPQNRAERGPGVIYTGLQIIKTDVVSVVPDNIFSLNLVWDQLMSDQQLSVATYPGQWCDVGSPSGIKLAEEFLEHADG</sequence>
<evidence type="ECO:0000256" key="1">
    <source>
        <dbReference type="ARBA" id="ARBA00022679"/>
    </source>
</evidence>
<keyword evidence="2" id="KW-0548">Nucleotidyltransferase</keyword>